<organism evidence="11 12">
    <name type="scientific">Metapseudomonas furukawaii</name>
    <name type="common">Pseudomonas furukawaii</name>
    <dbReference type="NCBI Taxonomy" id="1149133"/>
    <lineage>
        <taxon>Bacteria</taxon>
        <taxon>Pseudomonadati</taxon>
        <taxon>Pseudomonadota</taxon>
        <taxon>Gammaproteobacteria</taxon>
        <taxon>Pseudomonadales</taxon>
        <taxon>Pseudomonadaceae</taxon>
        <taxon>Metapseudomonas</taxon>
    </lineage>
</organism>
<reference evidence="11 12" key="2">
    <citation type="journal article" date="2017" name="Int. J. Syst. Evol. Microbiol.">
        <title>Pseudomonas furukawaii sp. nov., a polychlorinated biphenyl-degrading bacterium isolated from biphenyl-contaminated soil in Japan.</title>
        <authorList>
            <person name="Kimura N."/>
            <person name="Watanabe T."/>
            <person name="Suenaga H."/>
            <person name="Fujihara H."/>
            <person name="Futagami T."/>
            <person name="Goto M."/>
            <person name="Hanada S."/>
            <person name="Hirose J."/>
        </authorList>
    </citation>
    <scope>NUCLEOTIDE SEQUENCE [LARGE SCALE GENOMIC DNA]</scope>
    <source>
        <strain evidence="12">DSM 10086 / NBRC 110670 / KF707</strain>
    </source>
</reference>
<dbReference type="InterPro" id="IPR012902">
    <property type="entry name" value="N_methyl_site"/>
</dbReference>
<accession>A0AAD1C4W9</accession>
<dbReference type="GO" id="GO:0015628">
    <property type="term" value="P:protein secretion by the type II secretion system"/>
    <property type="evidence" value="ECO:0007669"/>
    <property type="project" value="InterPro"/>
</dbReference>
<dbReference type="PANTHER" id="PTHR39583:SF2">
    <property type="entry name" value="TYPE II SECRETION SYSTEM PROTEIN J"/>
    <property type="match status" value="1"/>
</dbReference>
<evidence type="ECO:0000313" key="11">
    <source>
        <dbReference type="EMBL" id="BAU76733.1"/>
    </source>
</evidence>
<evidence type="ECO:0000313" key="12">
    <source>
        <dbReference type="Proteomes" id="UP000218554"/>
    </source>
</evidence>
<dbReference type="GO" id="GO:0015627">
    <property type="term" value="C:type II protein secretion system complex"/>
    <property type="evidence" value="ECO:0007669"/>
    <property type="project" value="InterPro"/>
</dbReference>
<dbReference type="Pfam" id="PF11612">
    <property type="entry name" value="T2SSJ"/>
    <property type="match status" value="1"/>
</dbReference>
<dbReference type="Gene3D" id="3.10.610.10">
    <property type="entry name" value="GSPII I/J protein-like"/>
    <property type="match status" value="1"/>
</dbReference>
<evidence type="ECO:0000256" key="5">
    <source>
        <dbReference type="ARBA" id="ARBA00022481"/>
    </source>
</evidence>
<dbReference type="InterPro" id="IPR051621">
    <property type="entry name" value="T2SS_protein_J"/>
</dbReference>
<evidence type="ECO:0000256" key="4">
    <source>
        <dbReference type="ARBA" id="ARBA00022475"/>
    </source>
</evidence>
<evidence type="ECO:0000256" key="8">
    <source>
        <dbReference type="ARBA" id="ARBA00022989"/>
    </source>
</evidence>
<dbReference type="RefSeq" id="WP_003451833.1">
    <property type="nucleotide sequence ID" value="NZ_AJMR01000143.1"/>
</dbReference>
<keyword evidence="7 10" id="KW-0812">Transmembrane</keyword>
<dbReference type="Pfam" id="PF07963">
    <property type="entry name" value="N_methyl"/>
    <property type="match status" value="1"/>
</dbReference>
<evidence type="ECO:0000256" key="1">
    <source>
        <dbReference type="ARBA" id="ARBA00004377"/>
    </source>
</evidence>
<dbReference type="AlphaFoldDB" id="A0AAD1C4W9"/>
<keyword evidence="8 10" id="KW-1133">Transmembrane helix</keyword>
<dbReference type="SUPFAM" id="SSF54523">
    <property type="entry name" value="Pili subunits"/>
    <property type="match status" value="1"/>
</dbReference>
<comment type="similarity">
    <text evidence="2">Belongs to the GSP J family.</text>
</comment>
<keyword evidence="4" id="KW-1003">Cell membrane</keyword>
<dbReference type="Proteomes" id="UP000218554">
    <property type="component" value="Chromosome"/>
</dbReference>
<dbReference type="GO" id="GO:0005886">
    <property type="term" value="C:plasma membrane"/>
    <property type="evidence" value="ECO:0007669"/>
    <property type="project" value="UniProtKB-SubCell"/>
</dbReference>
<dbReference type="PROSITE" id="PS51257">
    <property type="entry name" value="PROKAR_LIPOPROTEIN"/>
    <property type="match status" value="1"/>
</dbReference>
<gene>
    <name evidence="11" type="ORF">KF707C_50450</name>
</gene>
<evidence type="ECO:0000256" key="10">
    <source>
        <dbReference type="SAM" id="Phobius"/>
    </source>
</evidence>
<dbReference type="InterPro" id="IPR010055">
    <property type="entry name" value="T2SS_protein-GspJ"/>
</dbReference>
<dbReference type="KEGG" id="pfuw:KF707C_50450"/>
<dbReference type="InterPro" id="IPR045584">
    <property type="entry name" value="Pilin-like"/>
</dbReference>
<evidence type="ECO:0000256" key="2">
    <source>
        <dbReference type="ARBA" id="ARBA00011084"/>
    </source>
</evidence>
<protein>
    <recommendedName>
        <fullName evidence="3">Type II secretion system protein J</fullName>
    </recommendedName>
</protein>
<dbReference type="NCBIfam" id="TIGR02532">
    <property type="entry name" value="IV_pilin_GFxxxE"/>
    <property type="match status" value="1"/>
</dbReference>
<sequence length="196" mass="22695">MRPRGFTLLEVLIAMALFSLLGLACYQLLERVTHGEQRIQQHERQWRRLQRAMDLLQRDLWQAMAHPLPDDPSRRQALIGRADRVRLVRGGWANPLLEARSEVLAVEHRWEQGQWWREFRPLEGGVLRRQRLLDGVTLRRLQYVDAAGRLQDAWPAAGEPLSLPRALVLELDAPGFPELRRVILLPGADTEPTRDD</sequence>
<reference evidence="12" key="1">
    <citation type="submission" date="2015-05" db="EMBL/GenBank/DDBJ databases">
        <title>Draft genome sequencing of a biphenyl-degrading bacterium, Pseudomonas balearica KF707 (=NBRC110670).</title>
        <authorList>
            <person name="Kimura N."/>
            <person name="Hirose J."/>
            <person name="Watanabe T."/>
            <person name="Suenaga H."/>
            <person name="Fujihara H."/>
            <person name="Noguchi M."/>
            <person name="Hashimoto M."/>
            <person name="Shimodaira J."/>
            <person name="Tsuchikane K."/>
            <person name="Hosoyama A."/>
            <person name="Yamazoe A."/>
            <person name="Fujita N."/>
            <person name="Furukawa K."/>
        </authorList>
    </citation>
    <scope>NUCLEOTIDE SEQUENCE [LARGE SCALE GENOMIC DNA]</scope>
    <source>
        <strain evidence="12">DSM 10086 / NBRC 110670 / KF707</strain>
    </source>
</reference>
<dbReference type="PANTHER" id="PTHR39583">
    <property type="entry name" value="TYPE II SECRETION SYSTEM PROTEIN J-RELATED"/>
    <property type="match status" value="1"/>
</dbReference>
<dbReference type="NCBIfam" id="TIGR01711">
    <property type="entry name" value="gspJ"/>
    <property type="match status" value="1"/>
</dbReference>
<evidence type="ECO:0000256" key="7">
    <source>
        <dbReference type="ARBA" id="ARBA00022692"/>
    </source>
</evidence>
<comment type="subcellular location">
    <subcellularLocation>
        <location evidence="1">Cell inner membrane</location>
        <topology evidence="1">Single-pass membrane protein</topology>
    </subcellularLocation>
</comment>
<evidence type="ECO:0000256" key="9">
    <source>
        <dbReference type="ARBA" id="ARBA00023136"/>
    </source>
</evidence>
<evidence type="ECO:0000256" key="6">
    <source>
        <dbReference type="ARBA" id="ARBA00022519"/>
    </source>
</evidence>
<evidence type="ECO:0000256" key="3">
    <source>
        <dbReference type="ARBA" id="ARBA00021539"/>
    </source>
</evidence>
<keyword evidence="5" id="KW-0488">Methylation</keyword>
<name>A0AAD1C4W9_METFU</name>
<keyword evidence="12" id="KW-1185">Reference proteome</keyword>
<dbReference type="Gene3D" id="2.10.70.20">
    <property type="entry name" value="gspk-gspi-gspj complex like domains"/>
    <property type="match status" value="1"/>
</dbReference>
<dbReference type="EMBL" id="AP014862">
    <property type="protein sequence ID" value="BAU76733.1"/>
    <property type="molecule type" value="Genomic_DNA"/>
</dbReference>
<dbReference type="PROSITE" id="PS00409">
    <property type="entry name" value="PROKAR_NTER_METHYL"/>
    <property type="match status" value="1"/>
</dbReference>
<keyword evidence="6" id="KW-0997">Cell inner membrane</keyword>
<proteinExistence type="inferred from homology"/>
<keyword evidence="9 10" id="KW-0472">Membrane</keyword>
<feature type="transmembrane region" description="Helical" evidence="10">
    <location>
        <begin position="6"/>
        <end position="29"/>
    </location>
</feature>